<dbReference type="PANTHER" id="PTHR12496">
    <property type="entry name" value="CGI-41 METHYLTRANSFERASE"/>
    <property type="match status" value="1"/>
</dbReference>
<dbReference type="PANTHER" id="PTHR12496:SF0">
    <property type="entry name" value="METHYLTRANSFERASE DOMAIN-CONTAINING PROTEIN"/>
    <property type="match status" value="1"/>
</dbReference>
<evidence type="ECO:0000313" key="3">
    <source>
        <dbReference type="EMBL" id="KIV85052.1"/>
    </source>
</evidence>
<gene>
    <name evidence="3" type="ORF">PV11_00788</name>
</gene>
<dbReference type="OrthoDB" id="10258156at2759"/>
<proteinExistence type="predicted"/>
<feature type="compositionally biased region" description="Polar residues" evidence="1">
    <location>
        <begin position="37"/>
        <end position="51"/>
    </location>
</feature>
<organism evidence="3 4">
    <name type="scientific">Exophiala sideris</name>
    <dbReference type="NCBI Taxonomy" id="1016849"/>
    <lineage>
        <taxon>Eukaryota</taxon>
        <taxon>Fungi</taxon>
        <taxon>Dikarya</taxon>
        <taxon>Ascomycota</taxon>
        <taxon>Pezizomycotina</taxon>
        <taxon>Eurotiomycetes</taxon>
        <taxon>Chaetothyriomycetidae</taxon>
        <taxon>Chaetothyriales</taxon>
        <taxon>Herpotrichiellaceae</taxon>
        <taxon>Exophiala</taxon>
    </lineage>
</organism>
<evidence type="ECO:0000256" key="1">
    <source>
        <dbReference type="SAM" id="MobiDB-lite"/>
    </source>
</evidence>
<reference evidence="3 4" key="1">
    <citation type="submission" date="2015-01" db="EMBL/GenBank/DDBJ databases">
        <title>The Genome Sequence of Exophiala sideris CBS121828.</title>
        <authorList>
            <consortium name="The Broad Institute Genomics Platform"/>
            <person name="Cuomo C."/>
            <person name="de Hoog S."/>
            <person name="Gorbushina A."/>
            <person name="Stielow B."/>
            <person name="Teixiera M."/>
            <person name="Abouelleil A."/>
            <person name="Chapman S.B."/>
            <person name="Priest M."/>
            <person name="Young S.K."/>
            <person name="Wortman J."/>
            <person name="Nusbaum C."/>
            <person name="Birren B."/>
        </authorList>
    </citation>
    <scope>NUCLEOTIDE SEQUENCE [LARGE SCALE GENOMIC DNA]</scope>
    <source>
        <strain evidence="3 4">CBS 121828</strain>
    </source>
</reference>
<dbReference type="HOGENOM" id="CLU_1250691_0_0_1"/>
<dbReference type="InterPro" id="IPR025714">
    <property type="entry name" value="Methyltranfer_dom"/>
</dbReference>
<accession>A0A0D1YQP3</accession>
<name>A0A0D1YQP3_9EURO</name>
<feature type="region of interest" description="Disordered" evidence="1">
    <location>
        <begin position="31"/>
        <end position="52"/>
    </location>
</feature>
<feature type="domain" description="Methyltransferase" evidence="2">
    <location>
        <begin position="43"/>
        <end position="96"/>
    </location>
</feature>
<evidence type="ECO:0000259" key="2">
    <source>
        <dbReference type="Pfam" id="PF13679"/>
    </source>
</evidence>
<evidence type="ECO:0000313" key="4">
    <source>
        <dbReference type="Proteomes" id="UP000053599"/>
    </source>
</evidence>
<sequence length="221" mass="24070">MTYIEHDVKDGRLENILYPDDYNVQCTPRAYEHDTNGEQPSESTDGNTASSPHRKAMVVSLHSCGNLSHHGIRSLVLNPSVTAVAMIGCCYNLLTERLGPATYKLPQLRPNHPRLEATGSAYDPHGFPMSHTLANFPYEAGGGGGGRGVKLNITARMMAVQAPYRIRGLGRSYTTTASPFSTTTAFMLLTQEPGTASKPWTKDQFSCCPSGLAKESLYDMI</sequence>
<dbReference type="InterPro" id="IPR052220">
    <property type="entry name" value="METTL25"/>
</dbReference>
<protein>
    <recommendedName>
        <fullName evidence="2">Methyltransferase domain-containing protein</fullName>
    </recommendedName>
</protein>
<dbReference type="AlphaFoldDB" id="A0A0D1YQP3"/>
<dbReference type="STRING" id="1016849.A0A0D1YQP3"/>
<dbReference type="Pfam" id="PF13679">
    <property type="entry name" value="Methyltransf_32"/>
    <property type="match status" value="1"/>
</dbReference>
<dbReference type="Proteomes" id="UP000053599">
    <property type="component" value="Unassembled WGS sequence"/>
</dbReference>
<dbReference type="EMBL" id="KN846951">
    <property type="protein sequence ID" value="KIV85052.1"/>
    <property type="molecule type" value="Genomic_DNA"/>
</dbReference>